<keyword evidence="1" id="KW-0805">Transcription regulation</keyword>
<dbReference type="Pfam" id="PF02311">
    <property type="entry name" value="AraC_binding"/>
    <property type="match status" value="1"/>
</dbReference>
<evidence type="ECO:0000313" key="5">
    <source>
        <dbReference type="EMBL" id="RKN79178.1"/>
    </source>
</evidence>
<reference evidence="5 6" key="1">
    <citation type="journal article" date="2007" name="Int. J. Syst. Evol. Microbiol.">
        <title>Paenibacillus ginsengarvi sp. nov., isolated from soil from ginseng cultivation.</title>
        <authorList>
            <person name="Yoon M.H."/>
            <person name="Ten L.N."/>
            <person name="Im W.T."/>
        </authorList>
    </citation>
    <scope>NUCLEOTIDE SEQUENCE [LARGE SCALE GENOMIC DNA]</scope>
    <source>
        <strain evidence="5 6">KCTC 13059</strain>
    </source>
</reference>
<name>A0A3B0C3V1_9BACL</name>
<dbReference type="SUPFAM" id="SSF46689">
    <property type="entry name" value="Homeodomain-like"/>
    <property type="match status" value="2"/>
</dbReference>
<dbReference type="InterPro" id="IPR014710">
    <property type="entry name" value="RmlC-like_jellyroll"/>
</dbReference>
<dbReference type="InterPro" id="IPR020449">
    <property type="entry name" value="Tscrpt_reg_AraC-type_HTH"/>
</dbReference>
<dbReference type="PANTHER" id="PTHR43280">
    <property type="entry name" value="ARAC-FAMILY TRANSCRIPTIONAL REGULATOR"/>
    <property type="match status" value="1"/>
</dbReference>
<keyword evidence="3" id="KW-0804">Transcription</keyword>
<evidence type="ECO:0000256" key="2">
    <source>
        <dbReference type="ARBA" id="ARBA00023125"/>
    </source>
</evidence>
<dbReference type="InterPro" id="IPR003313">
    <property type="entry name" value="AraC-bd"/>
</dbReference>
<keyword evidence="2" id="KW-0238">DNA-binding</keyword>
<dbReference type="InterPro" id="IPR009057">
    <property type="entry name" value="Homeodomain-like_sf"/>
</dbReference>
<dbReference type="PANTHER" id="PTHR43280:SF2">
    <property type="entry name" value="HTH-TYPE TRANSCRIPTIONAL REGULATOR EXSA"/>
    <property type="match status" value="1"/>
</dbReference>
<dbReference type="AlphaFoldDB" id="A0A3B0C3V1"/>
<sequence length="298" mass="35065">MNQPLVYRSDNYFRAGELFSIIRFHEPGKEHRKYHSHDFVEICYVASGNGYHMLDGVEHRVTRGNLFIINYDVSHAFHREDNEHLVIYNILFKPGFVDESLIDFNDFNSLSLSYLFNGLLDKPFHPNLALSFYEIREFEALIDKMYTEYNEQRSGYISIIRAYVIELIIIMMRCFDRFPGNREMNRRLDVINAAIDFLRENYTSSFSLGSLASKSFFSKNYFCKLFKETVGMTVTEYVQKLRIEEACKMMENPNKKITEISMVTGFADYKSFYTAFTKRVGMTPSEYRKRIEDVAGKP</sequence>
<evidence type="ECO:0000313" key="6">
    <source>
        <dbReference type="Proteomes" id="UP000282311"/>
    </source>
</evidence>
<organism evidence="5 6">
    <name type="scientific">Paenibacillus ginsengarvi</name>
    <dbReference type="NCBI Taxonomy" id="400777"/>
    <lineage>
        <taxon>Bacteria</taxon>
        <taxon>Bacillati</taxon>
        <taxon>Bacillota</taxon>
        <taxon>Bacilli</taxon>
        <taxon>Bacillales</taxon>
        <taxon>Paenibacillaceae</taxon>
        <taxon>Paenibacillus</taxon>
    </lineage>
</organism>
<evidence type="ECO:0000259" key="4">
    <source>
        <dbReference type="PROSITE" id="PS01124"/>
    </source>
</evidence>
<dbReference type="PRINTS" id="PR00032">
    <property type="entry name" value="HTHARAC"/>
</dbReference>
<protein>
    <submittedName>
        <fullName evidence="5">AraC family transcriptional regulator</fullName>
    </submittedName>
</protein>
<dbReference type="OrthoDB" id="9816335at2"/>
<feature type="domain" description="HTH araC/xylS-type" evidence="4">
    <location>
        <begin position="192"/>
        <end position="290"/>
    </location>
</feature>
<proteinExistence type="predicted"/>
<dbReference type="PROSITE" id="PS01124">
    <property type="entry name" value="HTH_ARAC_FAMILY_2"/>
    <property type="match status" value="1"/>
</dbReference>
<dbReference type="GO" id="GO:0043565">
    <property type="term" value="F:sequence-specific DNA binding"/>
    <property type="evidence" value="ECO:0007669"/>
    <property type="project" value="InterPro"/>
</dbReference>
<dbReference type="RefSeq" id="WP_120749233.1">
    <property type="nucleotide sequence ID" value="NZ_RBAH01000016.1"/>
</dbReference>
<dbReference type="InterPro" id="IPR018060">
    <property type="entry name" value="HTH_AraC"/>
</dbReference>
<dbReference type="Pfam" id="PF12833">
    <property type="entry name" value="HTH_18"/>
    <property type="match status" value="1"/>
</dbReference>
<comment type="caution">
    <text evidence="5">The sequence shown here is derived from an EMBL/GenBank/DDBJ whole genome shotgun (WGS) entry which is preliminary data.</text>
</comment>
<dbReference type="InterPro" id="IPR037923">
    <property type="entry name" value="HTH-like"/>
</dbReference>
<dbReference type="Gene3D" id="2.60.120.10">
    <property type="entry name" value="Jelly Rolls"/>
    <property type="match status" value="1"/>
</dbReference>
<dbReference type="SUPFAM" id="SSF51215">
    <property type="entry name" value="Regulatory protein AraC"/>
    <property type="match status" value="1"/>
</dbReference>
<dbReference type="PROSITE" id="PS00041">
    <property type="entry name" value="HTH_ARAC_FAMILY_1"/>
    <property type="match status" value="1"/>
</dbReference>
<gene>
    <name evidence="5" type="ORF">D7M11_21085</name>
</gene>
<evidence type="ECO:0000256" key="1">
    <source>
        <dbReference type="ARBA" id="ARBA00023015"/>
    </source>
</evidence>
<dbReference type="EMBL" id="RBAH01000016">
    <property type="protein sequence ID" value="RKN79178.1"/>
    <property type="molecule type" value="Genomic_DNA"/>
</dbReference>
<dbReference type="SMART" id="SM00342">
    <property type="entry name" value="HTH_ARAC"/>
    <property type="match status" value="1"/>
</dbReference>
<dbReference type="Gene3D" id="1.10.10.60">
    <property type="entry name" value="Homeodomain-like"/>
    <property type="match status" value="2"/>
</dbReference>
<keyword evidence="6" id="KW-1185">Reference proteome</keyword>
<accession>A0A3B0C3V1</accession>
<evidence type="ECO:0000256" key="3">
    <source>
        <dbReference type="ARBA" id="ARBA00023163"/>
    </source>
</evidence>
<dbReference type="Proteomes" id="UP000282311">
    <property type="component" value="Unassembled WGS sequence"/>
</dbReference>
<dbReference type="InterPro" id="IPR018062">
    <property type="entry name" value="HTH_AraC-typ_CS"/>
</dbReference>
<dbReference type="GO" id="GO:0003700">
    <property type="term" value="F:DNA-binding transcription factor activity"/>
    <property type="evidence" value="ECO:0007669"/>
    <property type="project" value="InterPro"/>
</dbReference>